<accession>A0A9P4J2I7</accession>
<keyword evidence="2" id="KW-1185">Reference proteome</keyword>
<reference evidence="1" key="1">
    <citation type="journal article" date="2020" name="Stud. Mycol.">
        <title>101 Dothideomycetes genomes: a test case for predicting lifestyles and emergence of pathogens.</title>
        <authorList>
            <person name="Haridas S."/>
            <person name="Albert R."/>
            <person name="Binder M."/>
            <person name="Bloem J."/>
            <person name="Labutti K."/>
            <person name="Salamov A."/>
            <person name="Andreopoulos B."/>
            <person name="Baker S."/>
            <person name="Barry K."/>
            <person name="Bills G."/>
            <person name="Bluhm B."/>
            <person name="Cannon C."/>
            <person name="Castanera R."/>
            <person name="Culley D."/>
            <person name="Daum C."/>
            <person name="Ezra D."/>
            <person name="Gonzalez J."/>
            <person name="Henrissat B."/>
            <person name="Kuo A."/>
            <person name="Liang C."/>
            <person name="Lipzen A."/>
            <person name="Lutzoni F."/>
            <person name="Magnuson J."/>
            <person name="Mondo S."/>
            <person name="Nolan M."/>
            <person name="Ohm R."/>
            <person name="Pangilinan J."/>
            <person name="Park H.-J."/>
            <person name="Ramirez L."/>
            <person name="Alfaro M."/>
            <person name="Sun H."/>
            <person name="Tritt A."/>
            <person name="Yoshinaga Y."/>
            <person name="Zwiers L.-H."/>
            <person name="Turgeon B."/>
            <person name="Goodwin S."/>
            <person name="Spatafora J."/>
            <person name="Crous P."/>
            <person name="Grigoriev I."/>
        </authorList>
    </citation>
    <scope>NUCLEOTIDE SEQUENCE</scope>
    <source>
        <strain evidence="1">CBS 260.36</strain>
    </source>
</reference>
<proteinExistence type="predicted"/>
<evidence type="ECO:0000313" key="1">
    <source>
        <dbReference type="EMBL" id="KAF2154283.1"/>
    </source>
</evidence>
<dbReference type="Proteomes" id="UP000799439">
    <property type="component" value="Unassembled WGS sequence"/>
</dbReference>
<name>A0A9P4J2I7_9PEZI</name>
<protein>
    <submittedName>
        <fullName evidence="1">Uncharacterized protein</fullName>
    </submittedName>
</protein>
<sequence length="156" mass="17003">MTTRSLEHSILCKTSRTTVYNFLSDPTCSQSPTYVDFAISTSWHLSCPSTKSPLKPSVPCGLLTDKVPSCKPPSQFCYSQQSSHCWSGPIGRQHSPVKALCFSLLSGQRSTLSKVPRSVLLDSRRSVLLNALCFLLLSGQRRALSTALRSAPLGGR</sequence>
<comment type="caution">
    <text evidence="1">The sequence shown here is derived from an EMBL/GenBank/DDBJ whole genome shotgun (WGS) entry which is preliminary data.</text>
</comment>
<gene>
    <name evidence="1" type="ORF">K461DRAFT_277391</name>
</gene>
<organism evidence="1 2">
    <name type="scientific">Myriangium duriaei CBS 260.36</name>
    <dbReference type="NCBI Taxonomy" id="1168546"/>
    <lineage>
        <taxon>Eukaryota</taxon>
        <taxon>Fungi</taxon>
        <taxon>Dikarya</taxon>
        <taxon>Ascomycota</taxon>
        <taxon>Pezizomycotina</taxon>
        <taxon>Dothideomycetes</taxon>
        <taxon>Dothideomycetidae</taxon>
        <taxon>Myriangiales</taxon>
        <taxon>Myriangiaceae</taxon>
        <taxon>Myriangium</taxon>
    </lineage>
</organism>
<dbReference type="AlphaFoldDB" id="A0A9P4J2I7"/>
<dbReference type="EMBL" id="ML996084">
    <property type="protein sequence ID" value="KAF2154283.1"/>
    <property type="molecule type" value="Genomic_DNA"/>
</dbReference>
<evidence type="ECO:0000313" key="2">
    <source>
        <dbReference type="Proteomes" id="UP000799439"/>
    </source>
</evidence>